<accession>A0A517WSB9</accession>
<proteinExistence type="predicted"/>
<gene>
    <name evidence="1" type="ORF">V202x_15070</name>
</gene>
<protein>
    <submittedName>
        <fullName evidence="1">Uncharacterized protein</fullName>
    </submittedName>
</protein>
<dbReference type="EMBL" id="CP037422">
    <property type="protein sequence ID" value="QDU08143.1"/>
    <property type="molecule type" value="Genomic_DNA"/>
</dbReference>
<dbReference type="Proteomes" id="UP000318384">
    <property type="component" value="Chromosome"/>
</dbReference>
<sequence length="59" mass="6894">MTFAIERGVWYQVSQGIRGIVVGDQNENPYVYLLLEPASHYYQVMTGYHLEPVFWGEQI</sequence>
<dbReference type="AlphaFoldDB" id="A0A517WSB9"/>
<evidence type="ECO:0000313" key="1">
    <source>
        <dbReference type="EMBL" id="QDU08143.1"/>
    </source>
</evidence>
<keyword evidence="2" id="KW-1185">Reference proteome</keyword>
<evidence type="ECO:0000313" key="2">
    <source>
        <dbReference type="Proteomes" id="UP000318384"/>
    </source>
</evidence>
<name>A0A517WSB9_9PLAN</name>
<organism evidence="1 2">
    <name type="scientific">Gimesia aquarii</name>
    <dbReference type="NCBI Taxonomy" id="2527964"/>
    <lineage>
        <taxon>Bacteria</taxon>
        <taxon>Pseudomonadati</taxon>
        <taxon>Planctomycetota</taxon>
        <taxon>Planctomycetia</taxon>
        <taxon>Planctomycetales</taxon>
        <taxon>Planctomycetaceae</taxon>
        <taxon>Gimesia</taxon>
    </lineage>
</organism>
<reference evidence="1 2" key="1">
    <citation type="submission" date="2019-03" db="EMBL/GenBank/DDBJ databases">
        <title>Deep-cultivation of Planctomycetes and their phenomic and genomic characterization uncovers novel biology.</title>
        <authorList>
            <person name="Wiegand S."/>
            <person name="Jogler M."/>
            <person name="Boedeker C."/>
            <person name="Pinto D."/>
            <person name="Vollmers J."/>
            <person name="Rivas-Marin E."/>
            <person name="Kohn T."/>
            <person name="Peeters S.H."/>
            <person name="Heuer A."/>
            <person name="Rast P."/>
            <person name="Oberbeckmann S."/>
            <person name="Bunk B."/>
            <person name="Jeske O."/>
            <person name="Meyerdierks A."/>
            <person name="Storesund J.E."/>
            <person name="Kallscheuer N."/>
            <person name="Luecker S."/>
            <person name="Lage O.M."/>
            <person name="Pohl T."/>
            <person name="Merkel B.J."/>
            <person name="Hornburger P."/>
            <person name="Mueller R.-W."/>
            <person name="Bruemmer F."/>
            <person name="Labrenz M."/>
            <person name="Spormann A.M."/>
            <person name="Op den Camp H."/>
            <person name="Overmann J."/>
            <person name="Amann R."/>
            <person name="Jetten M.S.M."/>
            <person name="Mascher T."/>
            <person name="Medema M.H."/>
            <person name="Devos D.P."/>
            <person name="Kaster A.-K."/>
            <person name="Ovreas L."/>
            <person name="Rohde M."/>
            <person name="Galperin M.Y."/>
            <person name="Jogler C."/>
        </authorList>
    </citation>
    <scope>NUCLEOTIDE SEQUENCE [LARGE SCALE GENOMIC DNA]</scope>
    <source>
        <strain evidence="1 2">V202</strain>
    </source>
</reference>